<dbReference type="GO" id="GO:0003676">
    <property type="term" value="F:nucleic acid binding"/>
    <property type="evidence" value="ECO:0007669"/>
    <property type="project" value="InterPro"/>
</dbReference>
<dbReference type="InterPro" id="IPR036397">
    <property type="entry name" value="RNaseH_sf"/>
</dbReference>
<evidence type="ECO:0000313" key="1">
    <source>
        <dbReference type="EMBL" id="KIM77358.1"/>
    </source>
</evidence>
<reference evidence="1 2" key="1">
    <citation type="submission" date="2014-04" db="EMBL/GenBank/DDBJ databases">
        <authorList>
            <consortium name="DOE Joint Genome Institute"/>
            <person name="Kuo A."/>
            <person name="Tarkka M."/>
            <person name="Buscot F."/>
            <person name="Kohler A."/>
            <person name="Nagy L.G."/>
            <person name="Floudas D."/>
            <person name="Copeland A."/>
            <person name="Barry K.W."/>
            <person name="Cichocki N."/>
            <person name="Veneault-Fourrey C."/>
            <person name="LaButti K."/>
            <person name="Lindquist E.A."/>
            <person name="Lipzen A."/>
            <person name="Lundell T."/>
            <person name="Morin E."/>
            <person name="Murat C."/>
            <person name="Sun H."/>
            <person name="Tunlid A."/>
            <person name="Henrissat B."/>
            <person name="Grigoriev I.V."/>
            <person name="Hibbett D.S."/>
            <person name="Martin F."/>
            <person name="Nordberg H.P."/>
            <person name="Cantor M.N."/>
            <person name="Hua S.X."/>
        </authorList>
    </citation>
    <scope>NUCLEOTIDE SEQUENCE [LARGE SCALE GENOMIC DNA]</scope>
    <source>
        <strain evidence="1 2">F 1598</strain>
    </source>
</reference>
<sequence length="399" mass="45595">MKLFLWQYISTNNGWIASSLHVAHAAERGPWLAKQLRIWTRAYINDHECLPFNQYGRWNVSLLEDEDLAQEIHVHLQSIGKYVKAMDIVHFLDTSEMKARLKLKKTISLATAQQWMRIMDYRWTKNPQGQFVDGHEREDVVEYRQLVFLPFWKNMEPSMRSWTKNIEDARPVTGPGMSAPHIIVWHHDESTFYANDRRKIRWVHSGETAVPYAKGEGASLMVADFVSADYGWLRSPDGTREARVLFKAGKARQGYFTNEDILSQAKNAMDILEEHYPDDKHVLLFDNATTHQKRADDALSARKMPKFTPAVGNNWGVETNIIGADGKPTYGPDGKILKTKVQMRDGTFADGSPQTFYFPEGHAREGVFKGMAVTCGSGPLLRMAGYSSLQISHNLFFRP</sequence>
<name>A0A0C3ATU6_PILCF</name>
<organism evidence="1 2">
    <name type="scientific">Piloderma croceum (strain F 1598)</name>
    <dbReference type="NCBI Taxonomy" id="765440"/>
    <lineage>
        <taxon>Eukaryota</taxon>
        <taxon>Fungi</taxon>
        <taxon>Dikarya</taxon>
        <taxon>Basidiomycota</taxon>
        <taxon>Agaricomycotina</taxon>
        <taxon>Agaricomycetes</taxon>
        <taxon>Agaricomycetidae</taxon>
        <taxon>Atheliales</taxon>
        <taxon>Atheliaceae</taxon>
        <taxon>Piloderma</taxon>
    </lineage>
</organism>
<dbReference type="PANTHER" id="PTHR35871">
    <property type="entry name" value="EXPRESSED PROTEIN"/>
    <property type="match status" value="1"/>
</dbReference>
<gene>
    <name evidence="1" type="ORF">PILCRDRAFT_76818</name>
</gene>
<dbReference type="AlphaFoldDB" id="A0A0C3ATU6"/>
<proteinExistence type="predicted"/>
<reference evidence="2" key="2">
    <citation type="submission" date="2015-01" db="EMBL/GenBank/DDBJ databases">
        <title>Evolutionary Origins and Diversification of the Mycorrhizal Mutualists.</title>
        <authorList>
            <consortium name="DOE Joint Genome Institute"/>
            <consortium name="Mycorrhizal Genomics Consortium"/>
            <person name="Kohler A."/>
            <person name="Kuo A."/>
            <person name="Nagy L.G."/>
            <person name="Floudas D."/>
            <person name="Copeland A."/>
            <person name="Barry K.W."/>
            <person name="Cichocki N."/>
            <person name="Veneault-Fourrey C."/>
            <person name="LaButti K."/>
            <person name="Lindquist E.A."/>
            <person name="Lipzen A."/>
            <person name="Lundell T."/>
            <person name="Morin E."/>
            <person name="Murat C."/>
            <person name="Riley R."/>
            <person name="Ohm R."/>
            <person name="Sun H."/>
            <person name="Tunlid A."/>
            <person name="Henrissat B."/>
            <person name="Grigoriev I.V."/>
            <person name="Hibbett D.S."/>
            <person name="Martin F."/>
        </authorList>
    </citation>
    <scope>NUCLEOTIDE SEQUENCE [LARGE SCALE GENOMIC DNA]</scope>
    <source>
        <strain evidence="2">F 1598</strain>
    </source>
</reference>
<protein>
    <submittedName>
        <fullName evidence="1">Uncharacterized protein</fullName>
    </submittedName>
</protein>
<dbReference type="HOGENOM" id="CLU_005726_1_1_1"/>
<dbReference type="STRING" id="765440.A0A0C3ATU6"/>
<accession>A0A0C3ATU6</accession>
<dbReference type="InParanoid" id="A0A0C3ATU6"/>
<dbReference type="OrthoDB" id="6511194at2759"/>
<keyword evidence="2" id="KW-1185">Reference proteome</keyword>
<evidence type="ECO:0000313" key="2">
    <source>
        <dbReference type="Proteomes" id="UP000054166"/>
    </source>
</evidence>
<dbReference type="Gene3D" id="3.30.420.10">
    <property type="entry name" value="Ribonuclease H-like superfamily/Ribonuclease H"/>
    <property type="match status" value="1"/>
</dbReference>
<dbReference type="EMBL" id="KN833025">
    <property type="protein sequence ID" value="KIM77358.1"/>
    <property type="molecule type" value="Genomic_DNA"/>
</dbReference>
<dbReference type="PANTHER" id="PTHR35871:SF1">
    <property type="entry name" value="CXC1-LIKE CYSTEINE CLUSTER ASSOCIATED WITH KDZ TRANSPOSASES DOMAIN-CONTAINING PROTEIN"/>
    <property type="match status" value="1"/>
</dbReference>
<dbReference type="Proteomes" id="UP000054166">
    <property type="component" value="Unassembled WGS sequence"/>
</dbReference>